<accession>A0A165WAG7</accession>
<dbReference type="PROSITE" id="PS50137">
    <property type="entry name" value="DS_RBD"/>
    <property type="match status" value="1"/>
</dbReference>
<dbReference type="SUPFAM" id="SSF54768">
    <property type="entry name" value="dsRNA-binding domain-like"/>
    <property type="match status" value="1"/>
</dbReference>
<feature type="region of interest" description="Disordered" evidence="2">
    <location>
        <begin position="1"/>
        <end position="29"/>
    </location>
</feature>
<keyword evidence="1" id="KW-0694">RNA-binding</keyword>
<keyword evidence="5" id="KW-1185">Reference proteome</keyword>
<sequence length="127" mass="13779">MPVSPVFTTLQYPPSSPTTALPQTAMHSRSQSLPVLSNAAFSMPSLPPTKGFLQFFNEEAARRRVVPNYSQVGGFTGEPHAPIWTFVVSINDEEKGRGSAGPSKQDAKEVAARQAYINMGWNVTGRV</sequence>
<dbReference type="SMART" id="SM00358">
    <property type="entry name" value="DSRM"/>
    <property type="match status" value="1"/>
</dbReference>
<dbReference type="Gene3D" id="3.30.160.20">
    <property type="match status" value="1"/>
</dbReference>
<name>A0A165WAG7_9AGAM</name>
<dbReference type="InParanoid" id="A0A165WAG7"/>
<gene>
    <name evidence="4" type="ORF">NEOLEDRAFT_1126577</name>
</gene>
<dbReference type="InterPro" id="IPR014720">
    <property type="entry name" value="dsRBD_dom"/>
</dbReference>
<evidence type="ECO:0000313" key="4">
    <source>
        <dbReference type="EMBL" id="KZT30907.1"/>
    </source>
</evidence>
<protein>
    <recommendedName>
        <fullName evidence="3">DRBM domain-containing protein</fullName>
    </recommendedName>
</protein>
<evidence type="ECO:0000313" key="5">
    <source>
        <dbReference type="Proteomes" id="UP000076761"/>
    </source>
</evidence>
<dbReference type="AlphaFoldDB" id="A0A165WAG7"/>
<evidence type="ECO:0000256" key="2">
    <source>
        <dbReference type="SAM" id="MobiDB-lite"/>
    </source>
</evidence>
<evidence type="ECO:0000256" key="1">
    <source>
        <dbReference type="PROSITE-ProRule" id="PRU00266"/>
    </source>
</evidence>
<reference evidence="4 5" key="1">
    <citation type="journal article" date="2016" name="Mol. Biol. Evol.">
        <title>Comparative Genomics of Early-Diverging Mushroom-Forming Fungi Provides Insights into the Origins of Lignocellulose Decay Capabilities.</title>
        <authorList>
            <person name="Nagy L.G."/>
            <person name="Riley R."/>
            <person name="Tritt A."/>
            <person name="Adam C."/>
            <person name="Daum C."/>
            <person name="Floudas D."/>
            <person name="Sun H."/>
            <person name="Yadav J.S."/>
            <person name="Pangilinan J."/>
            <person name="Larsson K.H."/>
            <person name="Matsuura K."/>
            <person name="Barry K."/>
            <person name="Labutti K."/>
            <person name="Kuo R."/>
            <person name="Ohm R.A."/>
            <person name="Bhattacharya S.S."/>
            <person name="Shirouzu T."/>
            <person name="Yoshinaga Y."/>
            <person name="Martin F.M."/>
            <person name="Grigoriev I.V."/>
            <person name="Hibbett D.S."/>
        </authorList>
    </citation>
    <scope>NUCLEOTIDE SEQUENCE [LARGE SCALE GENOMIC DNA]</scope>
    <source>
        <strain evidence="4 5">HHB14362 ss-1</strain>
    </source>
</reference>
<dbReference type="Pfam" id="PF00035">
    <property type="entry name" value="dsrm"/>
    <property type="match status" value="1"/>
</dbReference>
<dbReference type="EMBL" id="KV425551">
    <property type="protein sequence ID" value="KZT30907.1"/>
    <property type="molecule type" value="Genomic_DNA"/>
</dbReference>
<dbReference type="GO" id="GO:0003723">
    <property type="term" value="F:RNA binding"/>
    <property type="evidence" value="ECO:0007669"/>
    <property type="project" value="UniProtKB-UniRule"/>
</dbReference>
<feature type="domain" description="DRBM" evidence="3">
    <location>
        <begin position="48"/>
        <end position="121"/>
    </location>
</feature>
<dbReference type="OrthoDB" id="3353871at2759"/>
<dbReference type="STRING" id="1314782.A0A165WAG7"/>
<organism evidence="4 5">
    <name type="scientific">Neolentinus lepideus HHB14362 ss-1</name>
    <dbReference type="NCBI Taxonomy" id="1314782"/>
    <lineage>
        <taxon>Eukaryota</taxon>
        <taxon>Fungi</taxon>
        <taxon>Dikarya</taxon>
        <taxon>Basidiomycota</taxon>
        <taxon>Agaricomycotina</taxon>
        <taxon>Agaricomycetes</taxon>
        <taxon>Gloeophyllales</taxon>
        <taxon>Gloeophyllaceae</taxon>
        <taxon>Neolentinus</taxon>
    </lineage>
</organism>
<proteinExistence type="predicted"/>
<dbReference type="Proteomes" id="UP000076761">
    <property type="component" value="Unassembled WGS sequence"/>
</dbReference>
<evidence type="ECO:0000259" key="3">
    <source>
        <dbReference type="PROSITE" id="PS50137"/>
    </source>
</evidence>